<gene>
    <name evidence="1" type="ORF">GWK47_034097</name>
</gene>
<dbReference type="AlphaFoldDB" id="A0A8J4YGF9"/>
<accession>A0A8J4YGF9</accession>
<evidence type="ECO:0000313" key="1">
    <source>
        <dbReference type="EMBL" id="KAG0727705.1"/>
    </source>
</evidence>
<organism evidence="1 2">
    <name type="scientific">Chionoecetes opilio</name>
    <name type="common">Atlantic snow crab</name>
    <name type="synonym">Cancer opilio</name>
    <dbReference type="NCBI Taxonomy" id="41210"/>
    <lineage>
        <taxon>Eukaryota</taxon>
        <taxon>Metazoa</taxon>
        <taxon>Ecdysozoa</taxon>
        <taxon>Arthropoda</taxon>
        <taxon>Crustacea</taxon>
        <taxon>Multicrustacea</taxon>
        <taxon>Malacostraca</taxon>
        <taxon>Eumalacostraca</taxon>
        <taxon>Eucarida</taxon>
        <taxon>Decapoda</taxon>
        <taxon>Pleocyemata</taxon>
        <taxon>Brachyura</taxon>
        <taxon>Eubrachyura</taxon>
        <taxon>Majoidea</taxon>
        <taxon>Majidae</taxon>
        <taxon>Chionoecetes</taxon>
    </lineage>
</organism>
<proteinExistence type="predicted"/>
<comment type="caution">
    <text evidence="1">The sequence shown here is derived from an EMBL/GenBank/DDBJ whole genome shotgun (WGS) entry which is preliminary data.</text>
</comment>
<dbReference type="Proteomes" id="UP000770661">
    <property type="component" value="Unassembled WGS sequence"/>
</dbReference>
<dbReference type="EMBL" id="JACEEZ010003051">
    <property type="protein sequence ID" value="KAG0727705.1"/>
    <property type="molecule type" value="Genomic_DNA"/>
</dbReference>
<evidence type="ECO:0000313" key="2">
    <source>
        <dbReference type="Proteomes" id="UP000770661"/>
    </source>
</evidence>
<protein>
    <submittedName>
        <fullName evidence="1">Uncharacterized protein</fullName>
    </submittedName>
</protein>
<sequence length="247" mass="27500">MRQVLDLGELLSPPSSKQGFWKRVSRTGIIAPVTQSGEERRLKKEAVRLICQAQKKLSRTGVHSSPRFNLMKLDFLREENAKEDSDIQGGEKKHQVINLQGRVSLLAQMRRMPVCHLSCGSGTVAGWQAEWQGVGGSGVSNQDCRVTAIPKDLRERRTHKNEISPKTKGVDGQNDHYIWGQRFGSIRGYPRTTPRVELLSTSGHNQCNTSPATAPSILSSSLLRSPLTPHRLVPHYLSSRACTSRRS</sequence>
<keyword evidence="2" id="KW-1185">Reference proteome</keyword>
<name>A0A8J4YGF9_CHIOP</name>
<reference evidence="1" key="1">
    <citation type="submission" date="2020-07" db="EMBL/GenBank/DDBJ databases">
        <title>The High-quality genome of the commercially important snow crab, Chionoecetes opilio.</title>
        <authorList>
            <person name="Jeong J.-H."/>
            <person name="Ryu S."/>
        </authorList>
    </citation>
    <scope>NUCLEOTIDE SEQUENCE</scope>
    <source>
        <strain evidence="1">MADBK_172401_WGS</strain>
        <tissue evidence="1">Digestive gland</tissue>
    </source>
</reference>